<organism evidence="2 3">
    <name type="scientific">Acetobacter orientalis</name>
    <dbReference type="NCBI Taxonomy" id="146474"/>
    <lineage>
        <taxon>Bacteria</taxon>
        <taxon>Pseudomonadati</taxon>
        <taxon>Pseudomonadota</taxon>
        <taxon>Alphaproteobacteria</taxon>
        <taxon>Acetobacterales</taxon>
        <taxon>Acetobacteraceae</taxon>
        <taxon>Acetobacter</taxon>
    </lineage>
</organism>
<feature type="compositionally biased region" description="Basic and acidic residues" evidence="1">
    <location>
        <begin position="14"/>
        <end position="30"/>
    </location>
</feature>
<dbReference type="EMBL" id="AP018515">
    <property type="protein sequence ID" value="BBC80549.1"/>
    <property type="molecule type" value="Genomic_DNA"/>
</dbReference>
<gene>
    <name evidence="2" type="ORF">AcetOrient_orf03301</name>
</gene>
<dbReference type="Proteomes" id="UP000270034">
    <property type="component" value="Chromosome"/>
</dbReference>
<reference evidence="2 3" key="1">
    <citation type="submission" date="2018-02" db="EMBL/GenBank/DDBJ databases">
        <title>Acetobacter orientalis genome.</title>
        <authorList>
            <person name="Nakashima N."/>
            <person name="Tamura T."/>
        </authorList>
    </citation>
    <scope>NUCLEOTIDE SEQUENCE [LARGE SCALE GENOMIC DNA]</scope>
    <source>
        <strain evidence="2 3">FAN1</strain>
    </source>
</reference>
<protein>
    <submittedName>
        <fullName evidence="2">Pentatricopeptide repeat-containing protein At2g33680</fullName>
    </submittedName>
</protein>
<evidence type="ECO:0000313" key="3">
    <source>
        <dbReference type="Proteomes" id="UP000270034"/>
    </source>
</evidence>
<feature type="compositionally biased region" description="Polar residues" evidence="1">
    <location>
        <begin position="31"/>
        <end position="40"/>
    </location>
</feature>
<name>A0A2Z5ZJP2_9PROT</name>
<evidence type="ECO:0000313" key="2">
    <source>
        <dbReference type="EMBL" id="BBC80549.1"/>
    </source>
</evidence>
<sequence length="47" mass="5208">MEDLAIRPSYTTCAEKEANAGSPKPEKLDETGQSFDIVTQHTRKDTP</sequence>
<dbReference type="KEGG" id="aot:AcetOri_orf03301"/>
<accession>A0A2Z5ZJP2</accession>
<evidence type="ECO:0000256" key="1">
    <source>
        <dbReference type="SAM" id="MobiDB-lite"/>
    </source>
</evidence>
<feature type="region of interest" description="Disordered" evidence="1">
    <location>
        <begin position="1"/>
        <end position="47"/>
    </location>
</feature>
<proteinExistence type="predicted"/>
<dbReference type="AlphaFoldDB" id="A0A2Z5ZJP2"/>